<dbReference type="Gene3D" id="1.10.1400.10">
    <property type="match status" value="1"/>
</dbReference>
<gene>
    <name evidence="5" type="ORF">SAMN05414137_114168</name>
</gene>
<feature type="domain" description="F5/8 type C" evidence="4">
    <location>
        <begin position="941"/>
        <end position="1083"/>
    </location>
</feature>
<dbReference type="PROSITE" id="PS50022">
    <property type="entry name" value="FA58C_3"/>
    <property type="match status" value="1"/>
</dbReference>
<protein>
    <submittedName>
        <fullName evidence="5">Acyl-homoserine lactone (AHL) acylase PvdQ</fullName>
    </submittedName>
</protein>
<accession>A0A1H7TSS0</accession>
<dbReference type="Pfam" id="PF00754">
    <property type="entry name" value="F5_F8_type_C"/>
    <property type="match status" value="1"/>
</dbReference>
<dbReference type="GO" id="GO:0016811">
    <property type="term" value="F:hydrolase activity, acting on carbon-nitrogen (but not peptide) bonds, in linear amides"/>
    <property type="evidence" value="ECO:0007669"/>
    <property type="project" value="InterPro"/>
</dbReference>
<reference evidence="6" key="1">
    <citation type="submission" date="2016-10" db="EMBL/GenBank/DDBJ databases">
        <authorList>
            <person name="Varghese N."/>
        </authorList>
    </citation>
    <scope>NUCLEOTIDE SEQUENCE [LARGE SCALE GENOMIC DNA]</scope>
    <source>
        <strain evidence="6">DSM 45096 / BCRC 16803 / CGMCC 4.1857 / CIP 109030 / JCM 12277 / KCTC 19219 / NBRC 100920 / 33214</strain>
    </source>
</reference>
<dbReference type="Gene3D" id="2.60.120.260">
    <property type="entry name" value="Galactose-binding domain-like"/>
    <property type="match status" value="1"/>
</dbReference>
<keyword evidence="6" id="KW-1185">Reference proteome</keyword>
<dbReference type="RefSeq" id="WP_082015418.1">
    <property type="nucleotide sequence ID" value="NZ_BBPN01000035.1"/>
</dbReference>
<sequence>MRRRQRQRALAACVLAAALPLAALVTGPSAGAATTSTSSYAADGDYCLGQCNDILPPGENGSATQTQIIGFKLFGTKPAHTDDQLGKYASLVDGYTGLTNQNLGSFFNDSSFGVPAADVESVINPGGRSDVTITRDTTGIPHINGTTRSGTEYGAGYAAGQDRLWLMDVFRHLGRGELSGFAGGAAGNRQLEQEFYLNGAYTDQDAQDQLTRLQNSGPRGAQVLQDMGDYLSGLNQYIADARSHLNWPGEYNLTGNANIVTGAGIQPFQPSDLLAIGTVISALFGSGGGNQVASALVKEAAEAKYGATRGDQVWQAFREENDPEADLTLHDGSTFPYAQSPDNPAGVAMPDPGSVTPQQVVYNPTGSATSGPGVAAAPRAGAAARAGTATAGASAPAPAKGVLPANLFRTQHGMSNALVVSGQYTDSGNPVAVFGPQTGYFAPQLLMLEEIQGPGIHARGAAFAGLNQYVELGRGQDYAWSATSAGQDITDTYAVTLCNTDGSAATKDSSAYLFHGVCTPMDKLVRTDSWSPTVADSTPAGSYQLVAFRTHYGIVQYRATIGGKPVAYTTLRSTYGHEGDSMVGFQMLNDPDVVTGPAGFQQAASNIGYTFNWFYVDAHHTAYYNSGLNPTRAADVDPNLPVAAAADGSTDWQNWDPATYTVANTPSDQHPNSTDQDYYESWNNKIAAGYSVANFGDGSVYRSNLLNTRIQKLINSGTKITRAALAQQMEDAAVTDLRGEAVLPELLQVIGTPTDPTQAAAVAELKTWLAHGAKRVESSAGSKQYTDADAIRIMDAWWPLLVKAEFAPGLGTDLYTALTNALQVDQPPSGGQEGVSHAGSSFQFGWWSYVDKDLRAVLGEPVKGGLTQTFCGGGDLVQCRGDLLSALSTAAATPAATVYPADGTCSAGDQWCADSIQQHPLGGITDAETNWQNRPTFQQVVQFPAHRGDTIADLALGHTATASSYQSGILQPTYSPGLAVDGNQGSRWASNWDDGEWIQVDLGTQRRVGRVVLDWEKAYGKAYRIEVSDDGQHWTTVWSTANGRGGTDDDAFTPVSARYVRMAGVGRGTGWGYSLYEMGVYAQ</sequence>
<feature type="signal peptide" evidence="3">
    <location>
        <begin position="1"/>
        <end position="32"/>
    </location>
</feature>
<feature type="compositionally biased region" description="Polar residues" evidence="2">
    <location>
        <begin position="355"/>
        <end position="369"/>
    </location>
</feature>
<dbReference type="InterPro" id="IPR000421">
    <property type="entry name" value="FA58C"/>
</dbReference>
<comment type="similarity">
    <text evidence="1">Belongs to the peptidase S45 family.</text>
</comment>
<evidence type="ECO:0000259" key="4">
    <source>
        <dbReference type="PROSITE" id="PS50022"/>
    </source>
</evidence>
<dbReference type="Proteomes" id="UP000183015">
    <property type="component" value="Unassembled WGS sequence"/>
</dbReference>
<dbReference type="OrthoDB" id="5240333at2"/>
<dbReference type="AlphaFoldDB" id="A0A1H7TSS0"/>
<dbReference type="InterPro" id="IPR008979">
    <property type="entry name" value="Galactose-bd-like_sf"/>
</dbReference>
<dbReference type="SUPFAM" id="SSF49785">
    <property type="entry name" value="Galactose-binding domain-like"/>
    <property type="match status" value="1"/>
</dbReference>
<dbReference type="GO" id="GO:0017000">
    <property type="term" value="P:antibiotic biosynthetic process"/>
    <property type="evidence" value="ECO:0007669"/>
    <property type="project" value="InterPro"/>
</dbReference>
<feature type="region of interest" description="Disordered" evidence="2">
    <location>
        <begin position="343"/>
        <end position="375"/>
    </location>
</feature>
<dbReference type="eggNOG" id="COG2366">
    <property type="taxonomic scope" value="Bacteria"/>
</dbReference>
<evidence type="ECO:0000313" key="5">
    <source>
        <dbReference type="EMBL" id="SEL87504.1"/>
    </source>
</evidence>
<dbReference type="PANTHER" id="PTHR34218:SF4">
    <property type="entry name" value="ACYL-HOMOSERINE LACTONE ACYLASE QUIP"/>
    <property type="match status" value="1"/>
</dbReference>
<dbReference type="Pfam" id="PF01804">
    <property type="entry name" value="Penicil_amidase"/>
    <property type="match status" value="1"/>
</dbReference>
<evidence type="ECO:0000256" key="3">
    <source>
        <dbReference type="SAM" id="SignalP"/>
    </source>
</evidence>
<feature type="chain" id="PRO_5010357551" evidence="3">
    <location>
        <begin position="33"/>
        <end position="1083"/>
    </location>
</feature>
<dbReference type="STRING" id="235985.SAMN05414137_114168"/>
<dbReference type="InterPro" id="IPR023343">
    <property type="entry name" value="Penicillin_amidase_dom1"/>
</dbReference>
<keyword evidence="3" id="KW-0732">Signal</keyword>
<dbReference type="InterPro" id="IPR029055">
    <property type="entry name" value="Ntn_hydrolases_N"/>
</dbReference>
<dbReference type="InterPro" id="IPR043147">
    <property type="entry name" value="Penicillin_amidase_A-knob"/>
</dbReference>
<dbReference type="Gene3D" id="3.60.20.10">
    <property type="entry name" value="Glutamine Phosphoribosylpyrophosphate, subunit 1, domain 1"/>
    <property type="match status" value="2"/>
</dbReference>
<proteinExistence type="inferred from homology"/>
<organism evidence="5 6">
    <name type="scientific">Streptacidiphilus jiangxiensis</name>
    <dbReference type="NCBI Taxonomy" id="235985"/>
    <lineage>
        <taxon>Bacteria</taxon>
        <taxon>Bacillati</taxon>
        <taxon>Actinomycetota</taxon>
        <taxon>Actinomycetes</taxon>
        <taxon>Kitasatosporales</taxon>
        <taxon>Streptomycetaceae</taxon>
        <taxon>Streptacidiphilus</taxon>
    </lineage>
</organism>
<dbReference type="SUPFAM" id="SSF56235">
    <property type="entry name" value="N-terminal nucleophile aminohydrolases (Ntn hydrolases)"/>
    <property type="match status" value="1"/>
</dbReference>
<dbReference type="Gene3D" id="1.10.439.10">
    <property type="entry name" value="Penicillin Amidohydrolase, domain 1"/>
    <property type="match status" value="1"/>
</dbReference>
<name>A0A1H7TSS0_STRJI</name>
<dbReference type="PANTHER" id="PTHR34218">
    <property type="entry name" value="PEPTIDASE S45 PENICILLIN AMIDASE"/>
    <property type="match status" value="1"/>
</dbReference>
<evidence type="ECO:0000256" key="1">
    <source>
        <dbReference type="ARBA" id="ARBA00006586"/>
    </source>
</evidence>
<dbReference type="InterPro" id="IPR002692">
    <property type="entry name" value="S45"/>
</dbReference>
<dbReference type="EMBL" id="FOAZ01000014">
    <property type="protein sequence ID" value="SEL87504.1"/>
    <property type="molecule type" value="Genomic_DNA"/>
</dbReference>
<evidence type="ECO:0000313" key="6">
    <source>
        <dbReference type="Proteomes" id="UP000183015"/>
    </source>
</evidence>
<evidence type="ECO:0000256" key="2">
    <source>
        <dbReference type="SAM" id="MobiDB-lite"/>
    </source>
</evidence>